<evidence type="ECO:0000256" key="7">
    <source>
        <dbReference type="SAM" id="SignalP"/>
    </source>
</evidence>
<organism evidence="10 11">
    <name type="scientific">Fibrella forsythiae</name>
    <dbReference type="NCBI Taxonomy" id="2817061"/>
    <lineage>
        <taxon>Bacteria</taxon>
        <taxon>Pseudomonadati</taxon>
        <taxon>Bacteroidota</taxon>
        <taxon>Cytophagia</taxon>
        <taxon>Cytophagales</taxon>
        <taxon>Spirosomataceae</taxon>
        <taxon>Fibrella</taxon>
    </lineage>
</organism>
<protein>
    <recommendedName>
        <fullName evidence="5">Acyl-peptide hydrolase</fullName>
    </recommendedName>
    <alternativeName>
        <fullName evidence="4">Acylaminoacyl-peptidase</fullName>
    </alternativeName>
</protein>
<dbReference type="InterPro" id="IPR001375">
    <property type="entry name" value="Peptidase_S9_cat"/>
</dbReference>
<feature type="chain" id="PRO_5046464160" description="Acyl-peptide hydrolase" evidence="7">
    <location>
        <begin position="21"/>
        <end position="726"/>
    </location>
</feature>
<keyword evidence="11" id="KW-1185">Reference proteome</keyword>
<name>A0ABS3JI57_9BACT</name>
<keyword evidence="3" id="KW-0007">Acetylation</keyword>
<dbReference type="InterPro" id="IPR002469">
    <property type="entry name" value="Peptidase_S9B_N"/>
</dbReference>
<dbReference type="InterPro" id="IPR011042">
    <property type="entry name" value="6-blade_b-propeller_TolB-like"/>
</dbReference>
<dbReference type="Pfam" id="PF00326">
    <property type="entry name" value="Peptidase_S9"/>
    <property type="match status" value="1"/>
</dbReference>
<sequence>MSFRYTTLYFFFICFSQALAQSGASQPYSIDDVLSAPYCQNLSGVGNRIVWVVNERGRRNLYTATFPNPVPRKLTNFSADDGQELGDVTLSPDGRWVAFVRGGSKNAQGVNPNPTSSPTGTEQVIYILPTGAPAMPMRVGQGSRPVWAPEPAGTTGVTQRLVFGRGGQLFQARLADLTNQRVRKEPSLLFTARGMQADYSFSPDGSRILFTSYRGYHNLIGIYDSKLHQVRWLAPGVDRDQFPVWSPDGRRVAFIRVPGQRHGELENIQGGHPFAVWVTNADPLPDGMPDPGQMLWQSPADDGGFAQTYPAEPIRWTRSNRILFFSEHENWMHLYALNPTLAGDPIDLTPGNAETEETTVSADGTYLYYSSNLNDINRRHLWRVQIVTGQREAITTVSSGADSDSKGIETDPVVVESAAGQMLVYRSANWNQPTAIAYLSIGTMPETKLFPTELPASFPGTLLTEPQAVTFAAADGTVVHGQLFLPKKKSTKAPALVFMHGGPMRQMLLGWHYRGTYYANAYAMNQYLASQGYAVLSVNYRAGIGYGRAFRRADKQGPRGASEYQDVLAAARYLQQHSAVDPASIGLWGGSYGGYLTAMGLARNSDVFACGVDIHGVHDWSWRGNMFSPGGGWGIGEADMKDAFASSPNANLDGWRSPCLFIHADDDRNVTFAETVDLVQKLRSRNVPTEVLIFPDDAHSLLLHRNWLATYRTMAKFFGKYLPVSR</sequence>
<keyword evidence="1" id="KW-0645">Protease</keyword>
<evidence type="ECO:0000256" key="1">
    <source>
        <dbReference type="ARBA" id="ARBA00022670"/>
    </source>
</evidence>
<evidence type="ECO:0000313" key="11">
    <source>
        <dbReference type="Proteomes" id="UP000664628"/>
    </source>
</evidence>
<keyword evidence="7" id="KW-0732">Signal</keyword>
<feature type="domain" description="Peptidase S9 prolyl oligopeptidase catalytic" evidence="8">
    <location>
        <begin position="525"/>
        <end position="722"/>
    </location>
</feature>
<dbReference type="Gene3D" id="2.120.10.30">
    <property type="entry name" value="TolB, C-terminal domain"/>
    <property type="match status" value="2"/>
</dbReference>
<dbReference type="PANTHER" id="PTHR11731:SF193">
    <property type="entry name" value="DIPEPTIDYL PEPTIDASE 9"/>
    <property type="match status" value="1"/>
</dbReference>
<dbReference type="InterPro" id="IPR002471">
    <property type="entry name" value="Pept_S9_AS"/>
</dbReference>
<dbReference type="Pfam" id="PF07676">
    <property type="entry name" value="PD40"/>
    <property type="match status" value="3"/>
</dbReference>
<accession>A0ABS3JI57</accession>
<evidence type="ECO:0000259" key="9">
    <source>
        <dbReference type="Pfam" id="PF00930"/>
    </source>
</evidence>
<proteinExistence type="predicted"/>
<dbReference type="InterPro" id="IPR011659">
    <property type="entry name" value="WD40"/>
</dbReference>
<comment type="function">
    <text evidence="6">This enzyme catalyzes the hydrolysis of the N-terminal peptide bond of an N-acetylated peptide to generate an N-acetylated amino acid and a peptide with a free N-terminus. It preferentially cleaves off Ac-Ala, Ac-Met and Ac-Ser. Also, involved in the degradation of oxidized and glycated proteins.</text>
</comment>
<dbReference type="SUPFAM" id="SSF82171">
    <property type="entry name" value="DPP6 N-terminal domain-like"/>
    <property type="match status" value="1"/>
</dbReference>
<evidence type="ECO:0000256" key="3">
    <source>
        <dbReference type="ARBA" id="ARBA00022990"/>
    </source>
</evidence>
<dbReference type="InterPro" id="IPR050278">
    <property type="entry name" value="Serine_Prot_S9B/DPPIV"/>
</dbReference>
<dbReference type="SUPFAM" id="SSF53474">
    <property type="entry name" value="alpha/beta-Hydrolases"/>
    <property type="match status" value="1"/>
</dbReference>
<evidence type="ECO:0000259" key="8">
    <source>
        <dbReference type="Pfam" id="PF00326"/>
    </source>
</evidence>
<keyword evidence="2" id="KW-0378">Hydrolase</keyword>
<dbReference type="Proteomes" id="UP000664628">
    <property type="component" value="Unassembled WGS sequence"/>
</dbReference>
<evidence type="ECO:0000256" key="6">
    <source>
        <dbReference type="ARBA" id="ARBA00045885"/>
    </source>
</evidence>
<reference evidence="10 11" key="1">
    <citation type="submission" date="2021-03" db="EMBL/GenBank/DDBJ databases">
        <title>Fibrella sp. HMF5405 genome sequencing and assembly.</title>
        <authorList>
            <person name="Kang H."/>
            <person name="Kim H."/>
            <person name="Bae S."/>
            <person name="Joh K."/>
        </authorList>
    </citation>
    <scope>NUCLEOTIDE SEQUENCE [LARGE SCALE GENOMIC DNA]</scope>
    <source>
        <strain evidence="10 11">HMF5405</strain>
    </source>
</reference>
<dbReference type="Pfam" id="PF00930">
    <property type="entry name" value="DPPIV_N"/>
    <property type="match status" value="1"/>
</dbReference>
<feature type="signal peptide" evidence="7">
    <location>
        <begin position="1"/>
        <end position="20"/>
    </location>
</feature>
<evidence type="ECO:0000256" key="4">
    <source>
        <dbReference type="ARBA" id="ARBA00032284"/>
    </source>
</evidence>
<dbReference type="PANTHER" id="PTHR11731">
    <property type="entry name" value="PROTEASE FAMILY S9B,C DIPEPTIDYL-PEPTIDASE IV-RELATED"/>
    <property type="match status" value="1"/>
</dbReference>
<dbReference type="EMBL" id="JAFMYW010000002">
    <property type="protein sequence ID" value="MBO0948929.1"/>
    <property type="molecule type" value="Genomic_DNA"/>
</dbReference>
<dbReference type="RefSeq" id="WP_207328872.1">
    <property type="nucleotide sequence ID" value="NZ_JAFMYW010000002.1"/>
</dbReference>
<dbReference type="PROSITE" id="PS00708">
    <property type="entry name" value="PRO_ENDOPEP_SER"/>
    <property type="match status" value="1"/>
</dbReference>
<gene>
    <name evidence="10" type="ORF">J2I46_10075</name>
</gene>
<comment type="caution">
    <text evidence="10">The sequence shown here is derived from an EMBL/GenBank/DDBJ whole genome shotgun (WGS) entry which is preliminary data.</text>
</comment>
<dbReference type="Gene3D" id="3.40.50.1820">
    <property type="entry name" value="alpha/beta hydrolase"/>
    <property type="match status" value="1"/>
</dbReference>
<feature type="domain" description="Dipeptidylpeptidase IV N-terminal" evidence="9">
    <location>
        <begin position="313"/>
        <end position="396"/>
    </location>
</feature>
<evidence type="ECO:0000313" key="10">
    <source>
        <dbReference type="EMBL" id="MBO0948929.1"/>
    </source>
</evidence>
<evidence type="ECO:0000256" key="2">
    <source>
        <dbReference type="ARBA" id="ARBA00022801"/>
    </source>
</evidence>
<evidence type="ECO:0000256" key="5">
    <source>
        <dbReference type="ARBA" id="ARBA00032596"/>
    </source>
</evidence>
<dbReference type="InterPro" id="IPR029058">
    <property type="entry name" value="AB_hydrolase_fold"/>
</dbReference>